<dbReference type="CDD" id="cd05327">
    <property type="entry name" value="retinol-DH_like_SDR_c_like"/>
    <property type="match status" value="1"/>
</dbReference>
<dbReference type="InterPro" id="IPR036291">
    <property type="entry name" value="NAD(P)-bd_dom_sf"/>
</dbReference>
<dbReference type="InterPro" id="IPR002347">
    <property type="entry name" value="SDR_fam"/>
</dbReference>
<name>A0A5C8ZM45_9GAMM</name>
<comment type="similarity">
    <text evidence="1">Belongs to the short-chain dehydrogenases/reductases (SDR) family.</text>
</comment>
<dbReference type="PANTHER" id="PTHR24320">
    <property type="entry name" value="RETINOL DEHYDROGENASE"/>
    <property type="match status" value="1"/>
</dbReference>
<sequence length="332" mass="35194">MAEFGFASTTDEVLEGISLEGRLALVTGASSGLGLETCRALAARGATVVMLARSREKLDAAIAVLEAEELPGQIDSALLDLADLDKVRNSAATLLDLYPQVDLLINNAGVMACPLQRTAQGFEMQFGTNHLGHFLFTCLMAPALMAAAAAGSEPRVINLSSGGHRFGAFNFDDPNYREREYEKWRAYGESKTANVLFSVGLDARLAPLGVRVFAVHPGMIMTELGRHMDEADMEAIRARAASRSAASGQETGGEPRSLFKSIPQGAATSVYAATSPALAGIGGRYLEDCHLAEEAGKETAGGVESYATDPALAEQLWQLSEALVGESFTFDQ</sequence>
<evidence type="ECO:0000313" key="3">
    <source>
        <dbReference type="EMBL" id="TXS89255.1"/>
    </source>
</evidence>
<dbReference type="PANTHER" id="PTHR24320:SF283">
    <property type="entry name" value="RETINOL DEHYDROGENASE 11"/>
    <property type="match status" value="1"/>
</dbReference>
<keyword evidence="4" id="KW-1185">Reference proteome</keyword>
<dbReference type="PRINTS" id="PR00081">
    <property type="entry name" value="GDHRDH"/>
</dbReference>
<evidence type="ECO:0000313" key="4">
    <source>
        <dbReference type="Proteomes" id="UP000321039"/>
    </source>
</evidence>
<proteinExistence type="inferred from homology"/>
<organism evidence="3 4">
    <name type="scientific">Parahaliea maris</name>
    <dbReference type="NCBI Taxonomy" id="2716870"/>
    <lineage>
        <taxon>Bacteria</taxon>
        <taxon>Pseudomonadati</taxon>
        <taxon>Pseudomonadota</taxon>
        <taxon>Gammaproteobacteria</taxon>
        <taxon>Cellvibrionales</taxon>
        <taxon>Halieaceae</taxon>
        <taxon>Parahaliea</taxon>
    </lineage>
</organism>
<dbReference type="AlphaFoldDB" id="A0A5C8ZM45"/>
<dbReference type="RefSeq" id="WP_148070296.1">
    <property type="nucleotide sequence ID" value="NZ_VRZA01000011.1"/>
</dbReference>
<comment type="caution">
    <text evidence="3">The sequence shown here is derived from an EMBL/GenBank/DDBJ whole genome shotgun (WGS) entry which is preliminary data.</text>
</comment>
<dbReference type="Proteomes" id="UP000321039">
    <property type="component" value="Unassembled WGS sequence"/>
</dbReference>
<keyword evidence="2" id="KW-0560">Oxidoreductase</keyword>
<protein>
    <submittedName>
        <fullName evidence="3">SDR family NAD(P)-dependent oxidoreductase</fullName>
    </submittedName>
</protein>
<gene>
    <name evidence="3" type="ORF">FV139_20155</name>
</gene>
<dbReference type="Pfam" id="PF00106">
    <property type="entry name" value="adh_short"/>
    <property type="match status" value="1"/>
</dbReference>
<dbReference type="EMBL" id="VRZA01000011">
    <property type="protein sequence ID" value="TXS89255.1"/>
    <property type="molecule type" value="Genomic_DNA"/>
</dbReference>
<accession>A0A5C8ZM45</accession>
<evidence type="ECO:0000256" key="2">
    <source>
        <dbReference type="ARBA" id="ARBA00023002"/>
    </source>
</evidence>
<dbReference type="Gene3D" id="3.40.50.720">
    <property type="entry name" value="NAD(P)-binding Rossmann-like Domain"/>
    <property type="match status" value="1"/>
</dbReference>
<dbReference type="SUPFAM" id="SSF51735">
    <property type="entry name" value="NAD(P)-binding Rossmann-fold domains"/>
    <property type="match status" value="1"/>
</dbReference>
<dbReference type="GO" id="GO:0016491">
    <property type="term" value="F:oxidoreductase activity"/>
    <property type="evidence" value="ECO:0007669"/>
    <property type="project" value="UniProtKB-KW"/>
</dbReference>
<evidence type="ECO:0000256" key="1">
    <source>
        <dbReference type="ARBA" id="ARBA00006484"/>
    </source>
</evidence>
<reference evidence="3 4" key="1">
    <citation type="submission" date="2019-08" db="EMBL/GenBank/DDBJ databases">
        <title>Parahaliea maris sp. nov., isolated from the surface seawater.</title>
        <authorList>
            <person name="Liu Y."/>
        </authorList>
    </citation>
    <scope>NUCLEOTIDE SEQUENCE [LARGE SCALE GENOMIC DNA]</scope>
    <source>
        <strain evidence="3 4">HSLHS9</strain>
    </source>
</reference>